<proteinExistence type="predicted"/>
<dbReference type="Proteomes" id="UP000325723">
    <property type="component" value="Unassembled WGS sequence"/>
</dbReference>
<dbReference type="PANTHER" id="PTHR12110:SF52">
    <property type="entry name" value="XYLOSE ISOMERASE"/>
    <property type="match status" value="1"/>
</dbReference>
<dbReference type="PANTHER" id="PTHR12110">
    <property type="entry name" value="HYDROXYPYRUVATE ISOMERASE"/>
    <property type="match status" value="1"/>
</dbReference>
<evidence type="ECO:0000313" key="3">
    <source>
        <dbReference type="Proteomes" id="UP000325723"/>
    </source>
</evidence>
<accession>A0A8H2NTK9</accession>
<evidence type="ECO:0000259" key="1">
    <source>
        <dbReference type="Pfam" id="PF01261"/>
    </source>
</evidence>
<sequence>MTLRTLENRLDLCSINTATLGHRLPIEQTLDLIARAGFGYVAPWRKDMQGRTLSQLRRQLHDSGLKVNAYCRSTYIPQATRQDFDAAIADNLKAIEEAAELQAQCFVMVVGGLPAGSRDLPAARNQVAEGLALLLEHAKQHHLSLALEPLHPMYAADRSCLSTLEQALDLCELLEPGNYQHLGVAVDVYHCWWDPKLHEQIQRAGAQHRILGLHLSDWLVPTQDLLLDRGMMGDGVIDLRGIRQQVEAAGYEGAVEVEIFSRDNWWKRDEVEVLRVCAERLQRCC</sequence>
<dbReference type="RefSeq" id="WP_150758473.1">
    <property type="nucleotide sequence ID" value="NZ_CABVIE010000011.1"/>
</dbReference>
<dbReference type="SUPFAM" id="SSF51658">
    <property type="entry name" value="Xylose isomerase-like"/>
    <property type="match status" value="1"/>
</dbReference>
<dbReference type="InterPro" id="IPR036237">
    <property type="entry name" value="Xyl_isomerase-like_sf"/>
</dbReference>
<dbReference type="Gene3D" id="3.20.20.150">
    <property type="entry name" value="Divalent-metal-dependent TIM barrel enzymes"/>
    <property type="match status" value="1"/>
</dbReference>
<dbReference type="Pfam" id="PF01261">
    <property type="entry name" value="AP_endonuc_2"/>
    <property type="match status" value="1"/>
</dbReference>
<evidence type="ECO:0000313" key="2">
    <source>
        <dbReference type="EMBL" id="VVP16794.1"/>
    </source>
</evidence>
<dbReference type="EMBL" id="CABVIE010000011">
    <property type="protein sequence ID" value="VVP16794.1"/>
    <property type="molecule type" value="Genomic_DNA"/>
</dbReference>
<feature type="domain" description="Xylose isomerase-like TIM barrel" evidence="1">
    <location>
        <begin position="30"/>
        <end position="268"/>
    </location>
</feature>
<reference evidence="2 3" key="1">
    <citation type="submission" date="2019-09" db="EMBL/GenBank/DDBJ databases">
        <authorList>
            <person name="Chandra G."/>
            <person name="Truman W A."/>
        </authorList>
    </citation>
    <scope>NUCLEOTIDE SEQUENCE [LARGE SCALE GENOMIC DNA]</scope>
    <source>
        <strain evidence="2">PS900</strain>
    </source>
</reference>
<dbReference type="InterPro" id="IPR050312">
    <property type="entry name" value="IolE/XylAMocC-like"/>
</dbReference>
<name>A0A8H2NTK9_PSEFL</name>
<protein>
    <recommendedName>
        <fullName evidence="1">Xylose isomerase-like TIM barrel domain-containing protein</fullName>
    </recommendedName>
</protein>
<organism evidence="2 3">
    <name type="scientific">Pseudomonas fluorescens</name>
    <dbReference type="NCBI Taxonomy" id="294"/>
    <lineage>
        <taxon>Bacteria</taxon>
        <taxon>Pseudomonadati</taxon>
        <taxon>Pseudomonadota</taxon>
        <taxon>Gammaproteobacteria</taxon>
        <taxon>Pseudomonadales</taxon>
        <taxon>Pseudomonadaceae</taxon>
        <taxon>Pseudomonas</taxon>
    </lineage>
</organism>
<gene>
    <name evidence="2" type="ORF">PS900_03638</name>
</gene>
<dbReference type="AlphaFoldDB" id="A0A8H2NTK9"/>
<dbReference type="InterPro" id="IPR013022">
    <property type="entry name" value="Xyl_isomerase-like_TIM-brl"/>
</dbReference>
<comment type="caution">
    <text evidence="2">The sequence shown here is derived from an EMBL/GenBank/DDBJ whole genome shotgun (WGS) entry which is preliminary data.</text>
</comment>